<dbReference type="InterPro" id="IPR011613">
    <property type="entry name" value="GH15-like"/>
</dbReference>
<dbReference type="GO" id="GO:0005886">
    <property type="term" value="C:plasma membrane"/>
    <property type="evidence" value="ECO:0007669"/>
    <property type="project" value="UniProtKB-SubCell"/>
</dbReference>
<evidence type="ECO:0000256" key="6">
    <source>
        <dbReference type="ARBA" id="ARBA00022553"/>
    </source>
</evidence>
<name>A0A016TID9_9BILA</name>
<dbReference type="EMBL" id="JARK01001434">
    <property type="protein sequence ID" value="EYC02724.1"/>
    <property type="molecule type" value="Genomic_DNA"/>
</dbReference>
<evidence type="ECO:0000256" key="12">
    <source>
        <dbReference type="ARBA" id="ARBA00023289"/>
    </source>
</evidence>
<evidence type="ECO:0000256" key="7">
    <source>
        <dbReference type="ARBA" id="ARBA00022600"/>
    </source>
</evidence>
<dbReference type="OrthoDB" id="5971574at2759"/>
<accession>A0A016TID9</accession>
<evidence type="ECO:0000256" key="9">
    <source>
        <dbReference type="ARBA" id="ARBA00023136"/>
    </source>
</evidence>
<dbReference type="Pfam" id="PF00723">
    <property type="entry name" value="Glyco_hydro_15"/>
    <property type="match status" value="1"/>
</dbReference>
<comment type="subcellular location">
    <subcellularLocation>
        <location evidence="2 13">Cell membrane</location>
        <topology evidence="2 13">Lipid-anchor</topology>
        <orientation evidence="2 13">Cytoplasmic side</orientation>
    </subcellularLocation>
</comment>
<dbReference type="GO" id="GO:0005977">
    <property type="term" value="P:glycogen metabolic process"/>
    <property type="evidence" value="ECO:0007669"/>
    <property type="project" value="UniProtKB-UniPathway"/>
</dbReference>
<keyword evidence="9 13" id="KW-0472">Membrane</keyword>
<keyword evidence="6" id="KW-0597">Phosphoprotein</keyword>
<keyword evidence="10 13" id="KW-0119">Carbohydrate metabolism</keyword>
<dbReference type="AlphaFoldDB" id="A0A016TID9"/>
<dbReference type="GO" id="GO:0005516">
    <property type="term" value="F:calmodulin binding"/>
    <property type="evidence" value="ECO:0007669"/>
    <property type="project" value="UniProtKB-KW"/>
</dbReference>
<evidence type="ECO:0000256" key="4">
    <source>
        <dbReference type="ARBA" id="ARBA00007128"/>
    </source>
</evidence>
<keyword evidence="7 13" id="KW-0321">Glycogen metabolism</keyword>
<evidence type="ECO:0000256" key="13">
    <source>
        <dbReference type="RuleBase" id="RU364123"/>
    </source>
</evidence>
<dbReference type="PANTHER" id="PTHR10749:SF7">
    <property type="entry name" value="PHOSPHORYLASE B KINASE REGULATORY SUBUNIT ALPHA-RELATED"/>
    <property type="match status" value="1"/>
</dbReference>
<dbReference type="STRING" id="53326.A0A016TID9"/>
<feature type="compositionally biased region" description="Acidic residues" evidence="14">
    <location>
        <begin position="1071"/>
        <end position="1080"/>
    </location>
</feature>
<feature type="compositionally biased region" description="Polar residues" evidence="14">
    <location>
        <begin position="783"/>
        <end position="805"/>
    </location>
</feature>
<comment type="similarity">
    <text evidence="4 13">Belongs to the phosphorylase b kinase regulatory chain family.</text>
</comment>
<dbReference type="SUPFAM" id="SSF48208">
    <property type="entry name" value="Six-hairpin glycosidases"/>
    <property type="match status" value="1"/>
</dbReference>
<dbReference type="InterPro" id="IPR045583">
    <property type="entry name" value="KPBA/B_C"/>
</dbReference>
<evidence type="ECO:0000256" key="14">
    <source>
        <dbReference type="SAM" id="MobiDB-lite"/>
    </source>
</evidence>
<keyword evidence="8 13" id="KW-0112">Calmodulin-binding</keyword>
<sequence length="1259" mass="143163">MKFRENANFKEKTKMACEIRLIFVISTSKNILVQNWSKFQMRSRTGSGVRLDRILFMVDQTICKYQNAITGLFANQKDFPDHAWVRDNVYVIHSLWALYRAYMKCAEFDEDLTKANELGLTCVKMMQSILECMMRQADKVEMFKKFQRPVDSLHAKYSVSTKNQVCGDTEWGHLQIDATSLFLLTLAQITASGLQVVRNIDEVAFIQNLVYYIETGYRTPDFGIWERGDKTNQGIRELNASSIGMVKAALQAMNDVGDLFGDGSRRSAIHVLPDEIEQCSAVLSSMLPRESFSKETDAALMTIISYPGFAVEDQELVDSTRDTITSKLLGKYGCRRFLRDGYKTALEDPYRLYYNKSELQQFENIECEWPLFLCFLMLDAMYNKNDEAVEDYWQQLESIVVLSEKGFRLIPELYKVEREHVAGEKSDRGSQPRVPAGATPYLWAQSLYVICCLLYEGFLTPAELDPLSRRLSSHEKRPPCEVQVTILAATGEVQRELRANGIIVQRMDEVDPVFTILPASSLAEIHSRIGQSKKLNLSGRPLDRDVGLLSTSRLYQIGQKFVIFTPQFMDSRRSHLMYDIRILMDEWSSELQYIYASWNSVSISGRPLVVLVVSGDMLTTDGLSNFSNISLNRFMKSTVLGTIKKINTGYLGGARIVMKNLSDFFRTTAVSKLEFSDQNIGDLLLGEPETKIQFALPSDASMNEKLSISFSPRSTLRRGESVRDRSSYNIVHKASMRHRSIALDSNDSDLVQLRLAYKSNTLDPSSAESRGTSPASRRAAEANANQSRNMLKTTSRNVDLDTNNSSRRDVTRTQMNAMKVDDLVDMLLETTVLEEQASIVHCLWMKHGPEYNTGINGQYVTVQMLMEEVYTKSCEGRMWALVRLTAGLLNKHLEELGKAVTHLLVRQKQITVGMPSKKEEAITCPKTNEELKEIMHRAYSDDPNAFMLSQEIIVSLGSLVRTEPKLFVEMFRLRIGLIIQVLASELARIKSLSAADAAENLMTISPFELKSMLFSLLSGRLLEEFVDDAEAARETRTGIGSFRRHIEERKSVRKSTRSLSGDTKKLTERETPEDEDDEELAEDDFQFGIWLRHRRIDGALNRVPNNFYAALWDTVNRLPHGVRINDTILHWGLTQEMTRREMKFALEVEQALNRIAEPEYREMVVEALWLLGRLDKLVQSEEPNIPRDRPLDVDAVLRKANAIFVEHNREMGTIVLECCASGKQCDGARGLCRHLYDSAPAGEYGTSHYIIKAMINMFT</sequence>
<dbReference type="PANTHER" id="PTHR10749">
    <property type="entry name" value="PHOSPHORYLASE B KINASE REGULATORY SUBUNIT"/>
    <property type="match status" value="1"/>
</dbReference>
<comment type="pathway">
    <text evidence="3 13">Glycan biosynthesis; glycogen metabolism.</text>
</comment>
<evidence type="ECO:0000256" key="3">
    <source>
        <dbReference type="ARBA" id="ARBA00005131"/>
    </source>
</evidence>
<comment type="function">
    <text evidence="1">Phosphorylase b kinase catalyzes the phosphorylation of serine in certain substrates, including troponin I. The alpha chain may bind calmodulin.</text>
</comment>
<evidence type="ECO:0000256" key="1">
    <source>
        <dbReference type="ARBA" id="ARBA00002837"/>
    </source>
</evidence>
<organism evidence="17 18">
    <name type="scientific">Ancylostoma ceylanicum</name>
    <dbReference type="NCBI Taxonomy" id="53326"/>
    <lineage>
        <taxon>Eukaryota</taxon>
        <taxon>Metazoa</taxon>
        <taxon>Ecdysozoa</taxon>
        <taxon>Nematoda</taxon>
        <taxon>Chromadorea</taxon>
        <taxon>Rhabditida</taxon>
        <taxon>Rhabditina</taxon>
        <taxon>Rhabditomorpha</taxon>
        <taxon>Strongyloidea</taxon>
        <taxon>Ancylostomatidae</taxon>
        <taxon>Ancylostomatinae</taxon>
        <taxon>Ancylostoma</taxon>
    </lineage>
</organism>
<dbReference type="Pfam" id="PF19292">
    <property type="entry name" value="KPBB_C"/>
    <property type="match status" value="1"/>
</dbReference>
<dbReference type="InterPro" id="IPR008734">
    <property type="entry name" value="PHK_A/B_su"/>
</dbReference>
<feature type="domain" description="Phosphorylase b kinase regulatory subunit alpha/beta C-terminal" evidence="16">
    <location>
        <begin position="1059"/>
        <end position="1199"/>
    </location>
</feature>
<evidence type="ECO:0000313" key="17">
    <source>
        <dbReference type="EMBL" id="EYC02724.1"/>
    </source>
</evidence>
<proteinExistence type="inferred from homology"/>
<keyword evidence="5 13" id="KW-1003">Cell membrane</keyword>
<evidence type="ECO:0000259" key="16">
    <source>
        <dbReference type="Pfam" id="PF19292"/>
    </source>
</evidence>
<dbReference type="Gene3D" id="1.50.10.10">
    <property type="match status" value="1"/>
</dbReference>
<dbReference type="FunFam" id="1.50.10.10:FF:000004">
    <property type="entry name" value="Phosphorylase b kinase regulatory subunit"/>
    <property type="match status" value="1"/>
</dbReference>
<evidence type="ECO:0000256" key="11">
    <source>
        <dbReference type="ARBA" id="ARBA00023288"/>
    </source>
</evidence>
<dbReference type="InterPro" id="IPR008928">
    <property type="entry name" value="6-hairpin_glycosidase_sf"/>
</dbReference>
<keyword evidence="18" id="KW-1185">Reference proteome</keyword>
<feature type="domain" description="GH15-like" evidence="15">
    <location>
        <begin position="49"/>
        <end position="976"/>
    </location>
</feature>
<feature type="region of interest" description="Disordered" evidence="14">
    <location>
        <begin position="1053"/>
        <end position="1080"/>
    </location>
</feature>
<feature type="region of interest" description="Disordered" evidence="14">
    <location>
        <begin position="762"/>
        <end position="808"/>
    </location>
</feature>
<gene>
    <name evidence="17" type="primary">Acey_s0098.g3092</name>
    <name evidence="17" type="synonym">Acey-C14B9.8</name>
    <name evidence="17" type="ORF">Y032_0098g3092</name>
</gene>
<evidence type="ECO:0000256" key="10">
    <source>
        <dbReference type="ARBA" id="ARBA00023277"/>
    </source>
</evidence>
<evidence type="ECO:0000256" key="8">
    <source>
        <dbReference type="ARBA" id="ARBA00022860"/>
    </source>
</evidence>
<keyword evidence="11 13" id="KW-0449">Lipoprotein</keyword>
<keyword evidence="12 13" id="KW-0636">Prenylation</keyword>
<evidence type="ECO:0000256" key="5">
    <source>
        <dbReference type="ARBA" id="ARBA00022475"/>
    </source>
</evidence>
<feature type="compositionally biased region" description="Polar residues" evidence="14">
    <location>
        <begin position="762"/>
        <end position="775"/>
    </location>
</feature>
<comment type="caution">
    <text evidence="17">The sequence shown here is derived from an EMBL/GenBank/DDBJ whole genome shotgun (WGS) entry which is preliminary data.</text>
</comment>
<dbReference type="UniPathway" id="UPA00163"/>
<dbReference type="Proteomes" id="UP000024635">
    <property type="component" value="Unassembled WGS sequence"/>
</dbReference>
<evidence type="ECO:0000259" key="15">
    <source>
        <dbReference type="Pfam" id="PF00723"/>
    </source>
</evidence>
<reference evidence="18" key="1">
    <citation type="journal article" date="2015" name="Nat. Genet.">
        <title>The genome and transcriptome of the zoonotic hookworm Ancylostoma ceylanicum identify infection-specific gene families.</title>
        <authorList>
            <person name="Schwarz E.M."/>
            <person name="Hu Y."/>
            <person name="Antoshechkin I."/>
            <person name="Miller M.M."/>
            <person name="Sternberg P.W."/>
            <person name="Aroian R.V."/>
        </authorList>
    </citation>
    <scope>NUCLEOTIDE SEQUENCE</scope>
    <source>
        <strain evidence="18">HY135</strain>
    </source>
</reference>
<evidence type="ECO:0000313" key="18">
    <source>
        <dbReference type="Proteomes" id="UP000024635"/>
    </source>
</evidence>
<evidence type="ECO:0000256" key="2">
    <source>
        <dbReference type="ARBA" id="ARBA00004342"/>
    </source>
</evidence>
<dbReference type="GO" id="GO:0005964">
    <property type="term" value="C:phosphorylase kinase complex"/>
    <property type="evidence" value="ECO:0007669"/>
    <property type="project" value="TreeGrafter"/>
</dbReference>
<protein>
    <recommendedName>
        <fullName evidence="13">Phosphorylase b kinase regulatory subunit</fullName>
    </recommendedName>
</protein>
<dbReference type="InterPro" id="IPR012341">
    <property type="entry name" value="6hp_glycosidase-like_sf"/>
</dbReference>